<protein>
    <submittedName>
        <fullName evidence="1">Uncharacterized protein</fullName>
    </submittedName>
</protein>
<dbReference type="KEGG" id="pfuw:KF707C_5920"/>
<dbReference type="AlphaFoldDB" id="A0AAD1FD79"/>
<reference evidence="1 2" key="2">
    <citation type="journal article" date="2017" name="Int. J. Syst. Evol. Microbiol.">
        <title>Pseudomonas furukawaii sp. nov., a polychlorinated biphenyl-degrading bacterium isolated from biphenyl-contaminated soil in Japan.</title>
        <authorList>
            <person name="Kimura N."/>
            <person name="Watanabe T."/>
            <person name="Suenaga H."/>
            <person name="Fujihara H."/>
            <person name="Futagami T."/>
            <person name="Goto M."/>
            <person name="Hanada S."/>
            <person name="Hirose J."/>
        </authorList>
    </citation>
    <scope>NUCLEOTIDE SEQUENCE [LARGE SCALE GENOMIC DNA]</scope>
    <source>
        <strain evidence="2">DSM 10086 / NBRC 110670 / KF707</strain>
    </source>
</reference>
<gene>
    <name evidence="1" type="ORF">KF707C_5920</name>
</gene>
<evidence type="ECO:0000313" key="1">
    <source>
        <dbReference type="EMBL" id="BAU72280.1"/>
    </source>
</evidence>
<name>A0AAD1FD79_METFU</name>
<reference evidence="2" key="1">
    <citation type="submission" date="2015-05" db="EMBL/GenBank/DDBJ databases">
        <title>Draft genome sequencing of a biphenyl-degrading bacterium, Pseudomonas balearica KF707 (=NBRC110670).</title>
        <authorList>
            <person name="Kimura N."/>
            <person name="Hirose J."/>
            <person name="Watanabe T."/>
            <person name="Suenaga H."/>
            <person name="Fujihara H."/>
            <person name="Noguchi M."/>
            <person name="Hashimoto M."/>
            <person name="Shimodaira J."/>
            <person name="Tsuchikane K."/>
            <person name="Hosoyama A."/>
            <person name="Yamazoe A."/>
            <person name="Fujita N."/>
            <person name="Furukawa K."/>
        </authorList>
    </citation>
    <scope>NUCLEOTIDE SEQUENCE [LARGE SCALE GENOMIC DNA]</scope>
    <source>
        <strain evidence="2">DSM 10086 / NBRC 110670 / KF707</strain>
    </source>
</reference>
<sequence>MGRIHASGLSVVVIECVVICCRMTVVELSTGLLSVVNAAKVENSSSYEAKHAAGRVIRSRCGDAGPVLNRSTAGFARDGAVARGEGPAVGRQR</sequence>
<organism evidence="1 2">
    <name type="scientific">Metapseudomonas furukawaii</name>
    <name type="common">Pseudomonas furukawaii</name>
    <dbReference type="NCBI Taxonomy" id="1149133"/>
    <lineage>
        <taxon>Bacteria</taxon>
        <taxon>Pseudomonadati</taxon>
        <taxon>Pseudomonadota</taxon>
        <taxon>Gammaproteobacteria</taxon>
        <taxon>Pseudomonadales</taxon>
        <taxon>Pseudomonadaceae</taxon>
        <taxon>Metapseudomonas</taxon>
    </lineage>
</organism>
<proteinExistence type="predicted"/>
<dbReference type="EMBL" id="AP014862">
    <property type="protein sequence ID" value="BAU72280.1"/>
    <property type="molecule type" value="Genomic_DNA"/>
</dbReference>
<keyword evidence="2" id="KW-1185">Reference proteome</keyword>
<accession>A0AAD1FD79</accession>
<evidence type="ECO:0000313" key="2">
    <source>
        <dbReference type="Proteomes" id="UP000218554"/>
    </source>
</evidence>
<dbReference type="Proteomes" id="UP000218554">
    <property type="component" value="Chromosome"/>
</dbReference>